<evidence type="ECO:0000313" key="3">
    <source>
        <dbReference type="Proteomes" id="UP000707356"/>
    </source>
</evidence>
<dbReference type="SUPFAM" id="SSF51735">
    <property type="entry name" value="NAD(P)-binding Rossmann-fold domains"/>
    <property type="match status" value="1"/>
</dbReference>
<name>A0A951PF91_9CYAN</name>
<dbReference type="PANTHER" id="PTHR43245">
    <property type="entry name" value="BIFUNCTIONAL POLYMYXIN RESISTANCE PROTEIN ARNA"/>
    <property type="match status" value="1"/>
</dbReference>
<dbReference type="Pfam" id="PF01370">
    <property type="entry name" value="Epimerase"/>
    <property type="match status" value="1"/>
</dbReference>
<protein>
    <submittedName>
        <fullName evidence="2">NAD(P)-dependent oxidoreductase</fullName>
    </submittedName>
</protein>
<organism evidence="2 3">
    <name type="scientific">Pegethrix bostrychoides GSE-TBD4-15B</name>
    <dbReference type="NCBI Taxonomy" id="2839662"/>
    <lineage>
        <taxon>Bacteria</taxon>
        <taxon>Bacillati</taxon>
        <taxon>Cyanobacteriota</taxon>
        <taxon>Cyanophyceae</taxon>
        <taxon>Oculatellales</taxon>
        <taxon>Oculatellaceae</taxon>
        <taxon>Pegethrix</taxon>
    </lineage>
</organism>
<dbReference type="PANTHER" id="PTHR43245:SF13">
    <property type="entry name" value="UDP-D-APIOSE_UDP-D-XYLOSE SYNTHASE 2"/>
    <property type="match status" value="1"/>
</dbReference>
<reference evidence="2" key="1">
    <citation type="submission" date="2021-05" db="EMBL/GenBank/DDBJ databases">
        <authorList>
            <person name="Pietrasiak N."/>
            <person name="Ward R."/>
            <person name="Stajich J.E."/>
            <person name="Kurbessoian T."/>
        </authorList>
    </citation>
    <scope>NUCLEOTIDE SEQUENCE</scope>
    <source>
        <strain evidence="2">GSE-TBD4-15B</strain>
    </source>
</reference>
<evidence type="ECO:0000313" key="2">
    <source>
        <dbReference type="EMBL" id="MBW4467319.1"/>
    </source>
</evidence>
<sequence>MPSKRIFMTGASGCIGHYIADLLIHQTDHDLFLFVRDPQKLKFDYNARPGITLIQGDMQEIERVGRLLKTVNCAILAATSWGGAQETHDTNVTKTLRLMNLLDPINCEQVLYFSTSSILNQQNQPLPEAETYGTDYIKSKYLCHQQIPKLAIAPQVTTLFPTLVFGGNSQKPYSAISAGIQDVTRWIDIIRFLKADASFHFLHAQDIAQVVLHLIEFPPDPGPNHEIVLGNPALTVNQAVEQVCAYLGKRIFFRIPLSIPLANLIIKLFRIQMADWDRFCLSYRHFTYQTPVSPASFDLPALCPTVADLLNASGIQQHKSMSK</sequence>
<feature type="domain" description="NAD-dependent epimerase/dehydratase" evidence="1">
    <location>
        <begin position="6"/>
        <end position="230"/>
    </location>
</feature>
<dbReference type="InterPro" id="IPR001509">
    <property type="entry name" value="Epimerase_deHydtase"/>
</dbReference>
<dbReference type="Gene3D" id="3.40.50.720">
    <property type="entry name" value="NAD(P)-binding Rossmann-like Domain"/>
    <property type="match status" value="1"/>
</dbReference>
<proteinExistence type="predicted"/>
<dbReference type="EMBL" id="JAHHHV010000075">
    <property type="protein sequence ID" value="MBW4467319.1"/>
    <property type="molecule type" value="Genomic_DNA"/>
</dbReference>
<accession>A0A951PF91</accession>
<dbReference type="InterPro" id="IPR036291">
    <property type="entry name" value="NAD(P)-bd_dom_sf"/>
</dbReference>
<reference evidence="2" key="2">
    <citation type="journal article" date="2022" name="Microbiol. Resour. Announc.">
        <title>Metagenome Sequencing to Explore Phylogenomics of Terrestrial Cyanobacteria.</title>
        <authorList>
            <person name="Ward R.D."/>
            <person name="Stajich J.E."/>
            <person name="Johansen J.R."/>
            <person name="Huntemann M."/>
            <person name="Clum A."/>
            <person name="Foster B."/>
            <person name="Foster B."/>
            <person name="Roux S."/>
            <person name="Palaniappan K."/>
            <person name="Varghese N."/>
            <person name="Mukherjee S."/>
            <person name="Reddy T.B.K."/>
            <person name="Daum C."/>
            <person name="Copeland A."/>
            <person name="Chen I.A."/>
            <person name="Ivanova N.N."/>
            <person name="Kyrpides N.C."/>
            <person name="Shapiro N."/>
            <person name="Eloe-Fadrosh E.A."/>
            <person name="Pietrasiak N."/>
        </authorList>
    </citation>
    <scope>NUCLEOTIDE SEQUENCE</scope>
    <source>
        <strain evidence="2">GSE-TBD4-15B</strain>
    </source>
</reference>
<dbReference type="Proteomes" id="UP000707356">
    <property type="component" value="Unassembled WGS sequence"/>
</dbReference>
<comment type="caution">
    <text evidence="2">The sequence shown here is derived from an EMBL/GenBank/DDBJ whole genome shotgun (WGS) entry which is preliminary data.</text>
</comment>
<dbReference type="AlphaFoldDB" id="A0A951PF91"/>
<gene>
    <name evidence="2" type="ORF">KME07_17980</name>
</gene>
<dbReference type="InterPro" id="IPR050177">
    <property type="entry name" value="Lipid_A_modif_metabolic_enz"/>
</dbReference>
<evidence type="ECO:0000259" key="1">
    <source>
        <dbReference type="Pfam" id="PF01370"/>
    </source>
</evidence>